<dbReference type="Pfam" id="PF01155">
    <property type="entry name" value="HypA"/>
    <property type="match status" value="1"/>
</dbReference>
<keyword evidence="2" id="KW-0479">Metal-binding</keyword>
<dbReference type="AlphaFoldDB" id="A0A7S8IXU7"/>
<evidence type="ECO:0000256" key="1">
    <source>
        <dbReference type="ARBA" id="ARBA00022596"/>
    </source>
</evidence>
<dbReference type="KEGG" id="nkf:Nkreftii_000250"/>
<accession>A0A7S8IXU7</accession>
<dbReference type="EMBL" id="CP047423">
    <property type="protein sequence ID" value="QPD02476.1"/>
    <property type="molecule type" value="Genomic_DNA"/>
</dbReference>
<gene>
    <name evidence="4" type="ORF">Nkreftii_000250</name>
</gene>
<dbReference type="PIRSF" id="PIRSF004761">
    <property type="entry name" value="Hydrgn_mat_HypA"/>
    <property type="match status" value="1"/>
</dbReference>
<proteinExistence type="predicted"/>
<dbReference type="GO" id="GO:0008270">
    <property type="term" value="F:zinc ion binding"/>
    <property type="evidence" value="ECO:0007669"/>
    <property type="project" value="TreeGrafter"/>
</dbReference>
<organism evidence="4 5">
    <name type="scientific">Candidatus Nitrospira kreftii</name>
    <dbReference type="NCBI Taxonomy" id="2652173"/>
    <lineage>
        <taxon>Bacteria</taxon>
        <taxon>Pseudomonadati</taxon>
        <taxon>Nitrospirota</taxon>
        <taxon>Nitrospiria</taxon>
        <taxon>Nitrospirales</taxon>
        <taxon>Nitrospiraceae</taxon>
        <taxon>Nitrospira</taxon>
    </lineage>
</organism>
<dbReference type="GO" id="GO:0051604">
    <property type="term" value="P:protein maturation"/>
    <property type="evidence" value="ECO:0007669"/>
    <property type="project" value="InterPro"/>
</dbReference>
<keyword evidence="1" id="KW-0533">Nickel</keyword>
<evidence type="ECO:0000256" key="3">
    <source>
        <dbReference type="ARBA" id="ARBA00022833"/>
    </source>
</evidence>
<protein>
    <submittedName>
        <fullName evidence="4">Putative Hydrogenase nickel incorporation protein HypA</fullName>
    </submittedName>
</protein>
<dbReference type="Gene3D" id="3.30.2320.80">
    <property type="match status" value="1"/>
</dbReference>
<dbReference type="GO" id="GO:0016151">
    <property type="term" value="F:nickel cation binding"/>
    <property type="evidence" value="ECO:0007669"/>
    <property type="project" value="InterPro"/>
</dbReference>
<name>A0A7S8IXU7_9BACT</name>
<dbReference type="PANTHER" id="PTHR34535:SF3">
    <property type="entry name" value="HYDROGENASE MATURATION FACTOR HYPA"/>
    <property type="match status" value="1"/>
</dbReference>
<dbReference type="InterPro" id="IPR000688">
    <property type="entry name" value="HypA/HybF"/>
</dbReference>
<sequence length="117" mass="12353">MHEFHLMTQVVKAVGEKLNGTGSTRLSAVRLKVSAVSHLLTHDHATLQATFQLAARGTRAEGAELEIISVPGEAWCPTCRRTTAITGFGEPCSACGGPVIAAPEQPEVVLHELVVQG</sequence>
<evidence type="ECO:0000313" key="5">
    <source>
        <dbReference type="Proteomes" id="UP000593737"/>
    </source>
</evidence>
<evidence type="ECO:0000313" key="4">
    <source>
        <dbReference type="EMBL" id="QPD02476.1"/>
    </source>
</evidence>
<keyword evidence="3" id="KW-0862">Zinc</keyword>
<evidence type="ECO:0000256" key="2">
    <source>
        <dbReference type="ARBA" id="ARBA00022723"/>
    </source>
</evidence>
<dbReference type="Proteomes" id="UP000593737">
    <property type="component" value="Chromosome"/>
</dbReference>
<reference evidence="4 5" key="1">
    <citation type="journal article" date="2020" name="ISME J.">
        <title>Enrichment and physiological characterization of a novel comammox Nitrospira indicates ammonium inhibition of complete nitrification.</title>
        <authorList>
            <person name="Sakoula D."/>
            <person name="Koch H."/>
            <person name="Frank J."/>
            <person name="Jetten M.S.M."/>
            <person name="van Kessel M.A.H.J."/>
            <person name="Lucker S."/>
        </authorList>
    </citation>
    <scope>NUCLEOTIDE SEQUENCE [LARGE SCALE GENOMIC DNA]</scope>
    <source>
        <strain evidence="4">Comreactor17</strain>
    </source>
</reference>
<dbReference type="PANTHER" id="PTHR34535">
    <property type="entry name" value="HYDROGENASE MATURATION FACTOR HYPA"/>
    <property type="match status" value="1"/>
</dbReference>